<evidence type="ECO:0000313" key="2">
    <source>
        <dbReference type="Proteomes" id="UP000078576"/>
    </source>
</evidence>
<name>A0A194USI6_CYTMA</name>
<dbReference type="Proteomes" id="UP000078576">
    <property type="component" value="Unassembled WGS sequence"/>
</dbReference>
<accession>A0A194USI6</accession>
<dbReference type="EMBL" id="KN714675">
    <property type="protein sequence ID" value="KUI54650.1"/>
    <property type="molecule type" value="Genomic_DNA"/>
</dbReference>
<protein>
    <submittedName>
        <fullName evidence="1">Uncharacterized protein</fullName>
    </submittedName>
</protein>
<keyword evidence="2" id="KW-1185">Reference proteome</keyword>
<gene>
    <name evidence="1" type="ORF">VP1G_10704</name>
</gene>
<proteinExistence type="predicted"/>
<sequence length="251" mass="26066">MPFVATNTSRTRPFSIASLFFSRNIFFALFSSLLSTACRPASSALGSRARTGSARFLVDTFAARILDMEFAKASGSLRLDLTLRFGRAVPSSASCSSPELASSSRSEYSSFSSSSPLSESASSSEGGVSLAGLFLRAIDGAAPFFFFCGGALSSASESDPEPSDPENDPSSTCALWMSSSSESSRFTAWKSCASSAGSSSLALCVKIENPHDILAKAIQAVFDTMGGCTASATCIASNGTDKTAKTKRMGP</sequence>
<dbReference type="AlphaFoldDB" id="A0A194USI6"/>
<reference evidence="2" key="1">
    <citation type="submission" date="2014-12" db="EMBL/GenBank/DDBJ databases">
        <title>Genome Sequence of Valsa Canker Pathogens Uncovers a Specific Adaption of Colonization on Woody Bark.</title>
        <authorList>
            <person name="Yin Z."/>
            <person name="Liu H."/>
            <person name="Gao X."/>
            <person name="Li Z."/>
            <person name="Song N."/>
            <person name="Ke X."/>
            <person name="Dai Q."/>
            <person name="Wu Y."/>
            <person name="Sun Y."/>
            <person name="Xu J.-R."/>
            <person name="Kang Z.K."/>
            <person name="Wang L."/>
            <person name="Huang L."/>
        </authorList>
    </citation>
    <scope>NUCLEOTIDE SEQUENCE [LARGE SCALE GENOMIC DNA]</scope>
    <source>
        <strain evidence="2">SXYL134</strain>
    </source>
</reference>
<organism evidence="1 2">
    <name type="scientific">Cytospora mali</name>
    <name type="common">Apple Valsa canker fungus</name>
    <name type="synonym">Valsa mali</name>
    <dbReference type="NCBI Taxonomy" id="578113"/>
    <lineage>
        <taxon>Eukaryota</taxon>
        <taxon>Fungi</taxon>
        <taxon>Dikarya</taxon>
        <taxon>Ascomycota</taxon>
        <taxon>Pezizomycotina</taxon>
        <taxon>Sordariomycetes</taxon>
        <taxon>Sordariomycetidae</taxon>
        <taxon>Diaporthales</taxon>
        <taxon>Cytosporaceae</taxon>
        <taxon>Cytospora</taxon>
    </lineage>
</organism>
<evidence type="ECO:0000313" key="1">
    <source>
        <dbReference type="EMBL" id="KUI54650.1"/>
    </source>
</evidence>